<gene>
    <name evidence="1" type="ORF">COW28_07125</name>
</gene>
<proteinExistence type="predicted"/>
<name>A0A2M7GW19_9BACT</name>
<dbReference type="AlphaFoldDB" id="A0A2M7GW19"/>
<feature type="non-terminal residue" evidence="1">
    <location>
        <position position="129"/>
    </location>
</feature>
<dbReference type="Proteomes" id="UP000230025">
    <property type="component" value="Unassembled WGS sequence"/>
</dbReference>
<dbReference type="EMBL" id="PFFY01000336">
    <property type="protein sequence ID" value="PIW31514.1"/>
    <property type="molecule type" value="Genomic_DNA"/>
</dbReference>
<evidence type="ECO:0000313" key="2">
    <source>
        <dbReference type="Proteomes" id="UP000230025"/>
    </source>
</evidence>
<evidence type="ECO:0000313" key="1">
    <source>
        <dbReference type="EMBL" id="PIW31514.1"/>
    </source>
</evidence>
<feature type="non-terminal residue" evidence="1">
    <location>
        <position position="1"/>
    </location>
</feature>
<sequence length="129" mass="14886">FDKLCLCHDSHTILYTGGTYSNTPSVQADLGITTLQAAITNIEKTPDSDGVLAVLKPQYLIITPDNKFIARELLRSEYKPYTSGNEINALLDEELKYLVTHFLSDKDAWFIRCKDHDLNFFWRRKPRFD</sequence>
<reference evidence="2" key="1">
    <citation type="submission" date="2017-09" db="EMBL/GenBank/DDBJ databases">
        <title>Depth-based differentiation of microbial function through sediment-hosted aquifers and enrichment of novel symbionts in the deep terrestrial subsurface.</title>
        <authorList>
            <person name="Probst A.J."/>
            <person name="Ladd B."/>
            <person name="Jarett J.K."/>
            <person name="Geller-Mcgrath D.E."/>
            <person name="Sieber C.M.K."/>
            <person name="Emerson J.B."/>
            <person name="Anantharaman K."/>
            <person name="Thomas B.C."/>
            <person name="Malmstrom R."/>
            <person name="Stieglmeier M."/>
            <person name="Klingl A."/>
            <person name="Woyke T."/>
            <person name="Ryan C.M."/>
            <person name="Banfield J.F."/>
        </authorList>
    </citation>
    <scope>NUCLEOTIDE SEQUENCE [LARGE SCALE GENOMIC DNA]</scope>
</reference>
<protein>
    <submittedName>
        <fullName evidence="1">Uncharacterized protein</fullName>
    </submittedName>
</protein>
<organism evidence="1 2">
    <name type="scientific">bacterium (Candidatus Ratteibacteria) CG15_BIG_FIL_POST_REV_8_21_14_020_41_12</name>
    <dbReference type="NCBI Taxonomy" id="2014291"/>
    <lineage>
        <taxon>Bacteria</taxon>
        <taxon>Candidatus Ratteibacteria</taxon>
    </lineage>
</organism>
<comment type="caution">
    <text evidence="1">The sequence shown here is derived from an EMBL/GenBank/DDBJ whole genome shotgun (WGS) entry which is preliminary data.</text>
</comment>
<accession>A0A2M7GW19</accession>